<keyword evidence="2" id="KW-0012">Acyltransferase</keyword>
<evidence type="ECO:0000256" key="2">
    <source>
        <dbReference type="ARBA" id="ARBA00023315"/>
    </source>
</evidence>
<accession>A0A2T7UK17</accession>
<dbReference type="Pfam" id="PF00583">
    <property type="entry name" value="Acetyltransf_1"/>
    <property type="match status" value="1"/>
</dbReference>
<dbReference type="RefSeq" id="WP_107754979.1">
    <property type="nucleotide sequence ID" value="NZ_QBKF01000019.1"/>
</dbReference>
<gene>
    <name evidence="4" type="ORF">DDE23_23720</name>
</gene>
<dbReference type="EMBL" id="QDDR01000019">
    <property type="protein sequence ID" value="PVE45021.1"/>
    <property type="molecule type" value="Genomic_DNA"/>
</dbReference>
<sequence>MNRLTCPLRKAVPADAPALAALHYTVWQTTYEGLAPAEAAARLDVAHRLRAWEAALADPARGAWLVEGDQGLAGLVAIGPAGEDAAYAAQPGPVGEIKHLYVAPGARRQGLGQRLLETALDALAAQGCATGALGVVRQNYAARLFYADTGGREVADFTDPGPLWRSLMVLVAWDLSGRR</sequence>
<dbReference type="GO" id="GO:0016747">
    <property type="term" value="F:acyltransferase activity, transferring groups other than amino-acyl groups"/>
    <property type="evidence" value="ECO:0007669"/>
    <property type="project" value="InterPro"/>
</dbReference>
<protein>
    <submittedName>
        <fullName evidence="4">N-acetyltransferase</fullName>
    </submittedName>
</protein>
<keyword evidence="5" id="KW-1185">Reference proteome</keyword>
<dbReference type="PANTHER" id="PTHR43877">
    <property type="entry name" value="AMINOALKYLPHOSPHONATE N-ACETYLTRANSFERASE-RELATED-RELATED"/>
    <property type="match status" value="1"/>
</dbReference>
<evidence type="ECO:0000256" key="1">
    <source>
        <dbReference type="ARBA" id="ARBA00022679"/>
    </source>
</evidence>
<evidence type="ECO:0000259" key="3">
    <source>
        <dbReference type="PROSITE" id="PS51186"/>
    </source>
</evidence>
<dbReference type="CDD" id="cd04301">
    <property type="entry name" value="NAT_SF"/>
    <property type="match status" value="1"/>
</dbReference>
<dbReference type="AlphaFoldDB" id="A0A2T7UK17"/>
<reference evidence="4 5" key="1">
    <citation type="journal article" date="2011" name="Syst. Appl. Microbiol.">
        <title>Defluviimonas denitrificans gen. nov., sp. nov., and Pararhodobacter aggregans gen. nov., sp. nov., non-phototrophic Rhodobacteraceae from the biofilter of a marine aquaculture.</title>
        <authorList>
            <person name="Foesel B.U."/>
            <person name="Drake H.L."/>
            <person name="Schramm A."/>
        </authorList>
    </citation>
    <scope>NUCLEOTIDE SEQUENCE [LARGE SCALE GENOMIC DNA]</scope>
    <source>
        <strain evidence="4 5">D1-19</strain>
    </source>
</reference>
<proteinExistence type="predicted"/>
<evidence type="ECO:0000313" key="4">
    <source>
        <dbReference type="EMBL" id="PVE45021.1"/>
    </source>
</evidence>
<name>A0A2T7UK17_9RHOB</name>
<comment type="caution">
    <text evidence="4">The sequence shown here is derived from an EMBL/GenBank/DDBJ whole genome shotgun (WGS) entry which is preliminary data.</text>
</comment>
<dbReference type="InterPro" id="IPR016181">
    <property type="entry name" value="Acyl_CoA_acyltransferase"/>
</dbReference>
<evidence type="ECO:0000313" key="5">
    <source>
        <dbReference type="Proteomes" id="UP000244810"/>
    </source>
</evidence>
<dbReference type="OrthoDB" id="5615858at2"/>
<dbReference type="PROSITE" id="PS51186">
    <property type="entry name" value="GNAT"/>
    <property type="match status" value="1"/>
</dbReference>
<feature type="domain" description="N-acetyltransferase" evidence="3">
    <location>
        <begin position="6"/>
        <end position="176"/>
    </location>
</feature>
<organism evidence="4 5">
    <name type="scientific">Pararhodobacter aggregans</name>
    <dbReference type="NCBI Taxonomy" id="404875"/>
    <lineage>
        <taxon>Bacteria</taxon>
        <taxon>Pseudomonadati</taxon>
        <taxon>Pseudomonadota</taxon>
        <taxon>Alphaproteobacteria</taxon>
        <taxon>Rhodobacterales</taxon>
        <taxon>Paracoccaceae</taxon>
        <taxon>Pararhodobacter</taxon>
    </lineage>
</organism>
<dbReference type="Proteomes" id="UP000244810">
    <property type="component" value="Unassembled WGS sequence"/>
</dbReference>
<dbReference type="Gene3D" id="3.40.630.30">
    <property type="match status" value="1"/>
</dbReference>
<dbReference type="InterPro" id="IPR000182">
    <property type="entry name" value="GNAT_dom"/>
</dbReference>
<dbReference type="InterPro" id="IPR050832">
    <property type="entry name" value="Bact_Acetyltransf"/>
</dbReference>
<keyword evidence="1 4" id="KW-0808">Transferase</keyword>
<dbReference type="SUPFAM" id="SSF55729">
    <property type="entry name" value="Acyl-CoA N-acyltransferases (Nat)"/>
    <property type="match status" value="1"/>
</dbReference>